<feature type="compositionally biased region" description="Low complexity" evidence="1">
    <location>
        <begin position="118"/>
        <end position="131"/>
    </location>
</feature>
<gene>
    <name evidence="3" type="ORF">P167DRAFT_547671</name>
</gene>
<dbReference type="InterPro" id="IPR036869">
    <property type="entry name" value="J_dom_sf"/>
</dbReference>
<feature type="domain" description="J" evidence="2">
    <location>
        <begin position="9"/>
        <end position="77"/>
    </location>
</feature>
<dbReference type="GO" id="GO:0005634">
    <property type="term" value="C:nucleus"/>
    <property type="evidence" value="ECO:0007669"/>
    <property type="project" value="TreeGrafter"/>
</dbReference>
<evidence type="ECO:0000313" key="4">
    <source>
        <dbReference type="Proteomes" id="UP000277580"/>
    </source>
</evidence>
<dbReference type="OrthoDB" id="10250354at2759"/>
<dbReference type="InParanoid" id="A0A3N4KH87"/>
<dbReference type="PANTHER" id="PTHR44144:SF1">
    <property type="entry name" value="DNAJ HOMOLOG SUBFAMILY C MEMBER 9"/>
    <property type="match status" value="1"/>
</dbReference>
<feature type="region of interest" description="Disordered" evidence="1">
    <location>
        <begin position="221"/>
        <end position="290"/>
    </location>
</feature>
<feature type="compositionally biased region" description="Pro residues" evidence="1">
    <location>
        <begin position="90"/>
        <end position="103"/>
    </location>
</feature>
<dbReference type="PROSITE" id="PS00636">
    <property type="entry name" value="DNAJ_1"/>
    <property type="match status" value="1"/>
</dbReference>
<feature type="compositionally biased region" description="Polar residues" evidence="1">
    <location>
        <begin position="524"/>
        <end position="534"/>
    </location>
</feature>
<dbReference type="AlphaFoldDB" id="A0A3N4KH87"/>
<organism evidence="3 4">
    <name type="scientific">Morchella conica CCBAS932</name>
    <dbReference type="NCBI Taxonomy" id="1392247"/>
    <lineage>
        <taxon>Eukaryota</taxon>
        <taxon>Fungi</taxon>
        <taxon>Dikarya</taxon>
        <taxon>Ascomycota</taxon>
        <taxon>Pezizomycotina</taxon>
        <taxon>Pezizomycetes</taxon>
        <taxon>Pezizales</taxon>
        <taxon>Morchellaceae</taxon>
        <taxon>Morchella</taxon>
    </lineage>
</organism>
<feature type="compositionally biased region" description="Basic and acidic residues" evidence="1">
    <location>
        <begin position="72"/>
        <end position="88"/>
    </location>
</feature>
<dbReference type="InterPro" id="IPR018253">
    <property type="entry name" value="DnaJ_domain_CS"/>
</dbReference>
<sequence length="666" mass="74636">MALPKMTTDPYAVLGIPNDAATAAIRSSYKKLILQCHPDKVKDESLREEKAIQFQKVQEAYELLIDSRRRRKYDEELVKQAKAAEEAAAKPPPPPPQPQPQPMQTPHMAHAHPHSSHRSASGPGPSPGSAERASERTDRPRRERSGTNPSPDDRQKEKDREARHARKRAEGRGDRKSREESSWSQEERNMRKETQEERYAWIEQEEARKFEAAERERLLRREYEEAQRYPQPQPQAPPQSHSRHPDEQPTKKGYNRYNPDGSPRKSSYDRQYEIPIPSTKVPPAAPIPPVVPDVRPGYLEAKKAEEERLAKVKAKMSMADEPIRPPVSEERGDLRASEKEQERLQRQDRERRERGGRDRERDRGSEVPHTRERRSSKTPPILRRGSSVTSRCDEVPSTPMMRPAVYGASAPTHNTSPYSSSGAANYAPRRRHSSPSIEKQASRMHPREGPAPCDSGYSSPSSTDTPVPDKKVHTSETRTPEMRTTTDGIDTSSGTWKRYTFEVYIHENMEAAAQAKGGVPSGTHYRQPSSTSPSIHPADPACGPAQPLPAEHVRKAAEFYGIPYYPPPPGSSIHPHSPPSSHHPHSPHSPHASPPRHSSSRHHHSPTLSPRLVSEPVFVSPGLSRSNTMPTSHAAYASHPSRPRERGDHGGYGYAPSLGRNSTFSS</sequence>
<dbReference type="EMBL" id="ML119147">
    <property type="protein sequence ID" value="RPB09913.1"/>
    <property type="molecule type" value="Genomic_DNA"/>
</dbReference>
<dbReference type="CDD" id="cd06257">
    <property type="entry name" value="DnaJ"/>
    <property type="match status" value="1"/>
</dbReference>
<feature type="region of interest" description="Disordered" evidence="1">
    <location>
        <begin position="567"/>
        <end position="666"/>
    </location>
</feature>
<keyword evidence="4" id="KW-1185">Reference proteome</keyword>
<reference evidence="3 4" key="1">
    <citation type="journal article" date="2018" name="Nat. Ecol. Evol.">
        <title>Pezizomycetes genomes reveal the molecular basis of ectomycorrhizal truffle lifestyle.</title>
        <authorList>
            <person name="Murat C."/>
            <person name="Payen T."/>
            <person name="Noel B."/>
            <person name="Kuo A."/>
            <person name="Morin E."/>
            <person name="Chen J."/>
            <person name="Kohler A."/>
            <person name="Krizsan K."/>
            <person name="Balestrini R."/>
            <person name="Da Silva C."/>
            <person name="Montanini B."/>
            <person name="Hainaut M."/>
            <person name="Levati E."/>
            <person name="Barry K.W."/>
            <person name="Belfiori B."/>
            <person name="Cichocki N."/>
            <person name="Clum A."/>
            <person name="Dockter R.B."/>
            <person name="Fauchery L."/>
            <person name="Guy J."/>
            <person name="Iotti M."/>
            <person name="Le Tacon F."/>
            <person name="Lindquist E.A."/>
            <person name="Lipzen A."/>
            <person name="Malagnac F."/>
            <person name="Mello A."/>
            <person name="Molinier V."/>
            <person name="Miyauchi S."/>
            <person name="Poulain J."/>
            <person name="Riccioni C."/>
            <person name="Rubini A."/>
            <person name="Sitrit Y."/>
            <person name="Splivallo R."/>
            <person name="Traeger S."/>
            <person name="Wang M."/>
            <person name="Zifcakova L."/>
            <person name="Wipf D."/>
            <person name="Zambonelli A."/>
            <person name="Paolocci F."/>
            <person name="Nowrousian M."/>
            <person name="Ottonello S."/>
            <person name="Baldrian P."/>
            <person name="Spatafora J.W."/>
            <person name="Henrissat B."/>
            <person name="Nagy L.G."/>
            <person name="Aury J.M."/>
            <person name="Wincker P."/>
            <person name="Grigoriev I.V."/>
            <person name="Bonfante P."/>
            <person name="Martin F.M."/>
        </authorList>
    </citation>
    <scope>NUCLEOTIDE SEQUENCE [LARGE SCALE GENOMIC DNA]</scope>
    <source>
        <strain evidence="3 4">CCBAS932</strain>
    </source>
</reference>
<protein>
    <recommendedName>
        <fullName evidence="2">J domain-containing protein</fullName>
    </recommendedName>
</protein>
<feature type="compositionally biased region" description="Basic and acidic residues" evidence="1">
    <location>
        <begin position="132"/>
        <end position="196"/>
    </location>
</feature>
<feature type="compositionally biased region" description="Basic and acidic residues" evidence="1">
    <location>
        <begin position="321"/>
        <end position="375"/>
    </location>
</feature>
<evidence type="ECO:0000259" key="2">
    <source>
        <dbReference type="PROSITE" id="PS50076"/>
    </source>
</evidence>
<dbReference type="GO" id="GO:0005737">
    <property type="term" value="C:cytoplasm"/>
    <property type="evidence" value="ECO:0007669"/>
    <property type="project" value="TreeGrafter"/>
</dbReference>
<dbReference type="Proteomes" id="UP000277580">
    <property type="component" value="Unassembled WGS sequence"/>
</dbReference>
<feature type="compositionally biased region" description="Basic and acidic residues" evidence="1">
    <location>
        <begin position="467"/>
        <end position="481"/>
    </location>
</feature>
<accession>A0A3N4KH87</accession>
<dbReference type="InterPro" id="IPR001623">
    <property type="entry name" value="DnaJ_domain"/>
</dbReference>
<dbReference type="GO" id="GO:0031072">
    <property type="term" value="F:heat shock protein binding"/>
    <property type="evidence" value="ECO:0007669"/>
    <property type="project" value="TreeGrafter"/>
</dbReference>
<dbReference type="Gene3D" id="1.10.287.110">
    <property type="entry name" value="DnaJ domain"/>
    <property type="match status" value="1"/>
</dbReference>
<feature type="region of interest" description="Disordered" evidence="1">
    <location>
        <begin position="66"/>
        <end position="196"/>
    </location>
</feature>
<dbReference type="PROSITE" id="PS50076">
    <property type="entry name" value="DNAJ_2"/>
    <property type="match status" value="1"/>
</dbReference>
<dbReference type="Pfam" id="PF00226">
    <property type="entry name" value="DnaJ"/>
    <property type="match status" value="1"/>
</dbReference>
<dbReference type="PANTHER" id="PTHR44144">
    <property type="entry name" value="DNAJ HOMOLOG SUBFAMILY C MEMBER 9"/>
    <property type="match status" value="1"/>
</dbReference>
<evidence type="ECO:0000313" key="3">
    <source>
        <dbReference type="EMBL" id="RPB09913.1"/>
    </source>
</evidence>
<proteinExistence type="predicted"/>
<feature type="region of interest" description="Disordered" evidence="1">
    <location>
        <begin position="514"/>
        <end position="547"/>
    </location>
</feature>
<dbReference type="PRINTS" id="PR00625">
    <property type="entry name" value="JDOMAIN"/>
</dbReference>
<name>A0A3N4KH87_9PEZI</name>
<dbReference type="SUPFAM" id="SSF46565">
    <property type="entry name" value="Chaperone J-domain"/>
    <property type="match status" value="1"/>
</dbReference>
<dbReference type="InterPro" id="IPR052594">
    <property type="entry name" value="J_domain-containing_protein"/>
</dbReference>
<evidence type="ECO:0000256" key="1">
    <source>
        <dbReference type="SAM" id="MobiDB-lite"/>
    </source>
</evidence>
<feature type="region of interest" description="Disordered" evidence="1">
    <location>
        <begin position="310"/>
        <end position="493"/>
    </location>
</feature>
<feature type="compositionally biased region" description="Polar residues" evidence="1">
    <location>
        <begin position="411"/>
        <end position="423"/>
    </location>
</feature>
<feature type="compositionally biased region" description="Basic and acidic residues" evidence="1">
    <location>
        <begin position="262"/>
        <end position="272"/>
    </location>
</feature>
<dbReference type="SMART" id="SM00271">
    <property type="entry name" value="DnaJ"/>
    <property type="match status" value="1"/>
</dbReference>